<dbReference type="eggNOG" id="COG1502">
    <property type="taxonomic scope" value="Bacteria"/>
</dbReference>
<dbReference type="AlphaFoldDB" id="A0A0A5G077"/>
<dbReference type="CDD" id="cd09112">
    <property type="entry name" value="PLDc_CLS_2"/>
    <property type="match status" value="1"/>
</dbReference>
<feature type="domain" description="PLD phosphodiesterase" evidence="9">
    <location>
        <begin position="140"/>
        <end position="167"/>
    </location>
</feature>
<keyword evidence="7" id="KW-0472">Membrane</keyword>
<evidence type="ECO:0000256" key="7">
    <source>
        <dbReference type="ARBA" id="ARBA00023136"/>
    </source>
</evidence>
<gene>
    <name evidence="10" type="ORF">N784_04820</name>
</gene>
<evidence type="ECO:0000256" key="2">
    <source>
        <dbReference type="ARBA" id="ARBA00022475"/>
    </source>
</evidence>
<evidence type="ECO:0000256" key="4">
    <source>
        <dbReference type="ARBA" id="ARBA00022692"/>
    </source>
</evidence>
<organism evidence="10 11">
    <name type="scientific">Pontibacillus litoralis JSM 072002</name>
    <dbReference type="NCBI Taxonomy" id="1385512"/>
    <lineage>
        <taxon>Bacteria</taxon>
        <taxon>Bacillati</taxon>
        <taxon>Bacillota</taxon>
        <taxon>Bacilli</taxon>
        <taxon>Bacillales</taxon>
        <taxon>Bacillaceae</taxon>
        <taxon>Pontibacillus</taxon>
    </lineage>
</organism>
<reference evidence="10 11" key="1">
    <citation type="submission" date="2013-08" db="EMBL/GenBank/DDBJ databases">
        <authorList>
            <person name="Huang J."/>
            <person name="Wang G."/>
        </authorList>
    </citation>
    <scope>NUCLEOTIDE SEQUENCE [LARGE SCALE GENOMIC DNA]</scope>
    <source>
        <strain evidence="10 11">JSM 072002</strain>
    </source>
</reference>
<dbReference type="EC" id="2.7.8.-" evidence="8"/>
<sequence>MILLLSLLVLCIIAGLLWIDYTLGKKQHMKHVRSLEFDEQLGDCTLYTIGDSFLTNLFHDIQNAEAHIDMLFFIVKKDAISMELLHLLKKKATQGVTVRFMLDRIGGYRVNRAMIKDLKKAGVQFTYTATPRFPFFFYQLNRRNHRKITIIDGKVAYVGGFNVAKEYISRDPRLGNWRDYHLRVVGRVIHPYAAVFNDDWDIANGEQKHPIVKNTNEGNKEMRIIATDGPPLEQVFHEMIEEAEQEICIGTPYFIPSERLFQSLLAALKRGVHVHVIVPMKSDHPLVKEAGLHYLYRLRAAGGDVYFFDLGFYHAKVFIVDQKYCDIGTANFDRRSLYLNQEINTLIYDQAFVEEVRLSFDHDMQDSQPFHEHYTQQFHYGTKIRMGLAYILRPFL</sequence>
<dbReference type="PANTHER" id="PTHR21248:SF7">
    <property type="entry name" value="MINOR CARDIOLIPIN SYNTHASE CLSB"/>
    <property type="match status" value="1"/>
</dbReference>
<evidence type="ECO:0000313" key="11">
    <source>
        <dbReference type="Proteomes" id="UP000030401"/>
    </source>
</evidence>
<evidence type="ECO:0000256" key="6">
    <source>
        <dbReference type="ARBA" id="ARBA00022989"/>
    </source>
</evidence>
<dbReference type="CDD" id="cd09110">
    <property type="entry name" value="PLDc_CLS_1"/>
    <property type="match status" value="1"/>
</dbReference>
<dbReference type="InterPro" id="IPR025202">
    <property type="entry name" value="PLD-like_dom"/>
</dbReference>
<dbReference type="EMBL" id="AVPG01000013">
    <property type="protein sequence ID" value="KGX86481.1"/>
    <property type="molecule type" value="Genomic_DNA"/>
</dbReference>
<dbReference type="SUPFAM" id="SSF56024">
    <property type="entry name" value="Phospholipase D/nuclease"/>
    <property type="match status" value="2"/>
</dbReference>
<protein>
    <recommendedName>
        <fullName evidence="8">Cardiolipin synthase</fullName>
        <ecNumber evidence="8">2.7.8.-</ecNumber>
    </recommendedName>
</protein>
<dbReference type="NCBIfam" id="TIGR04265">
    <property type="entry name" value="bac_cardiolipin"/>
    <property type="match status" value="1"/>
</dbReference>
<accession>A0A0A5G077</accession>
<name>A0A0A5G077_9BACI</name>
<keyword evidence="5" id="KW-0677">Repeat</keyword>
<dbReference type="Pfam" id="PF13091">
    <property type="entry name" value="PLDc_2"/>
    <property type="match status" value="2"/>
</dbReference>
<dbReference type="GO" id="GO:0005886">
    <property type="term" value="C:plasma membrane"/>
    <property type="evidence" value="ECO:0007669"/>
    <property type="project" value="UniProtKB-SubCell"/>
</dbReference>
<evidence type="ECO:0000256" key="8">
    <source>
        <dbReference type="NCBIfam" id="TIGR04265"/>
    </source>
</evidence>
<dbReference type="GO" id="GO:0032049">
    <property type="term" value="P:cardiolipin biosynthetic process"/>
    <property type="evidence" value="ECO:0007669"/>
    <property type="project" value="UniProtKB-UniRule"/>
</dbReference>
<dbReference type="SMART" id="SM00155">
    <property type="entry name" value="PLDc"/>
    <property type="match status" value="2"/>
</dbReference>
<keyword evidence="2" id="KW-1003">Cell membrane</keyword>
<keyword evidence="3" id="KW-0808">Transferase</keyword>
<evidence type="ECO:0000256" key="1">
    <source>
        <dbReference type="ARBA" id="ARBA00004236"/>
    </source>
</evidence>
<keyword evidence="11" id="KW-1185">Reference proteome</keyword>
<evidence type="ECO:0000313" key="10">
    <source>
        <dbReference type="EMBL" id="KGX86481.1"/>
    </source>
</evidence>
<dbReference type="PROSITE" id="PS50035">
    <property type="entry name" value="PLD"/>
    <property type="match status" value="2"/>
</dbReference>
<dbReference type="Gene3D" id="3.30.870.10">
    <property type="entry name" value="Endonuclease Chain A"/>
    <property type="match status" value="2"/>
</dbReference>
<dbReference type="Proteomes" id="UP000030401">
    <property type="component" value="Unassembled WGS sequence"/>
</dbReference>
<dbReference type="GO" id="GO:0008808">
    <property type="term" value="F:cardiolipin synthase activity"/>
    <property type="evidence" value="ECO:0007669"/>
    <property type="project" value="UniProtKB-UniRule"/>
</dbReference>
<dbReference type="InterPro" id="IPR022924">
    <property type="entry name" value="Cardiolipin_synthase"/>
</dbReference>
<feature type="domain" description="PLD phosphodiesterase" evidence="9">
    <location>
        <begin position="309"/>
        <end position="336"/>
    </location>
</feature>
<comment type="caution">
    <text evidence="10">The sequence shown here is derived from an EMBL/GenBank/DDBJ whole genome shotgun (WGS) entry which is preliminary data.</text>
</comment>
<evidence type="ECO:0000256" key="3">
    <source>
        <dbReference type="ARBA" id="ARBA00022679"/>
    </source>
</evidence>
<proteinExistence type="predicted"/>
<evidence type="ECO:0000256" key="5">
    <source>
        <dbReference type="ARBA" id="ARBA00022737"/>
    </source>
</evidence>
<keyword evidence="6" id="KW-1133">Transmembrane helix</keyword>
<dbReference type="PANTHER" id="PTHR21248">
    <property type="entry name" value="CARDIOLIPIN SYNTHASE"/>
    <property type="match status" value="1"/>
</dbReference>
<dbReference type="InterPro" id="IPR001736">
    <property type="entry name" value="PLipase_D/transphosphatidylase"/>
</dbReference>
<comment type="subcellular location">
    <subcellularLocation>
        <location evidence="1">Cell membrane</location>
    </subcellularLocation>
</comment>
<dbReference type="PIRSF" id="PIRSF000850">
    <property type="entry name" value="Phospholipase_D_PSS"/>
    <property type="match status" value="1"/>
</dbReference>
<evidence type="ECO:0000259" key="9">
    <source>
        <dbReference type="PROSITE" id="PS50035"/>
    </source>
</evidence>
<dbReference type="STRING" id="1385512.N784_04820"/>
<keyword evidence="4" id="KW-0812">Transmembrane</keyword>